<protein>
    <recommendedName>
        <fullName evidence="2">CHRD domain-containing protein</fullName>
    </recommendedName>
</protein>
<feature type="domain" description="CHRD" evidence="2">
    <location>
        <begin position="57"/>
        <end position="171"/>
    </location>
</feature>
<accession>A0ABP7TZ17</accession>
<organism evidence="3 4">
    <name type="scientific">Allokutzneria multivorans</name>
    <dbReference type="NCBI Taxonomy" id="1142134"/>
    <lineage>
        <taxon>Bacteria</taxon>
        <taxon>Bacillati</taxon>
        <taxon>Actinomycetota</taxon>
        <taxon>Actinomycetes</taxon>
        <taxon>Pseudonocardiales</taxon>
        <taxon>Pseudonocardiaceae</taxon>
        <taxon>Allokutzneria</taxon>
    </lineage>
</organism>
<dbReference type="InterPro" id="IPR010895">
    <property type="entry name" value="CHRD"/>
</dbReference>
<dbReference type="Pfam" id="PF07452">
    <property type="entry name" value="CHRD"/>
    <property type="match status" value="1"/>
</dbReference>
<sequence length="171" mass="17438">MRFTSRVLGTSVAAAALALVAIAPAASASEARSDIDVGIGIGLDLDLDLGLDLGLGRTHSAYLTGKAEVPGPGDADGRGSASVRIGSDRVCATISVSRIAPASAAHIHRGAAGTNGPVVVNFKAPTSGRSYSCAEVSRDLAKELRRNPSGFYVNVHNSEFAAGAIRGQLRR</sequence>
<evidence type="ECO:0000313" key="4">
    <source>
        <dbReference type="Proteomes" id="UP001501747"/>
    </source>
</evidence>
<dbReference type="SMART" id="SM00754">
    <property type="entry name" value="CHRD"/>
    <property type="match status" value="1"/>
</dbReference>
<evidence type="ECO:0000256" key="1">
    <source>
        <dbReference type="SAM" id="SignalP"/>
    </source>
</evidence>
<name>A0ABP7TZ17_9PSEU</name>
<feature type="signal peptide" evidence="1">
    <location>
        <begin position="1"/>
        <end position="28"/>
    </location>
</feature>
<dbReference type="Proteomes" id="UP001501747">
    <property type="component" value="Unassembled WGS sequence"/>
</dbReference>
<dbReference type="RefSeq" id="WP_344884458.1">
    <property type="nucleotide sequence ID" value="NZ_BAABAL010000023.1"/>
</dbReference>
<keyword evidence="4" id="KW-1185">Reference proteome</keyword>
<reference evidence="4" key="1">
    <citation type="journal article" date="2019" name="Int. J. Syst. Evol. Microbiol.">
        <title>The Global Catalogue of Microorganisms (GCM) 10K type strain sequencing project: providing services to taxonomists for standard genome sequencing and annotation.</title>
        <authorList>
            <consortium name="The Broad Institute Genomics Platform"/>
            <consortium name="The Broad Institute Genome Sequencing Center for Infectious Disease"/>
            <person name="Wu L."/>
            <person name="Ma J."/>
        </authorList>
    </citation>
    <scope>NUCLEOTIDE SEQUENCE [LARGE SCALE GENOMIC DNA]</scope>
    <source>
        <strain evidence="4">JCM 17342</strain>
    </source>
</reference>
<evidence type="ECO:0000313" key="3">
    <source>
        <dbReference type="EMBL" id="GAA4033389.1"/>
    </source>
</evidence>
<evidence type="ECO:0000259" key="2">
    <source>
        <dbReference type="SMART" id="SM00754"/>
    </source>
</evidence>
<proteinExistence type="predicted"/>
<feature type="chain" id="PRO_5045949452" description="CHRD domain-containing protein" evidence="1">
    <location>
        <begin position="29"/>
        <end position="171"/>
    </location>
</feature>
<comment type="caution">
    <text evidence="3">The sequence shown here is derived from an EMBL/GenBank/DDBJ whole genome shotgun (WGS) entry which is preliminary data.</text>
</comment>
<gene>
    <name evidence="3" type="ORF">GCM10022247_67990</name>
</gene>
<keyword evidence="1" id="KW-0732">Signal</keyword>
<dbReference type="EMBL" id="BAABAL010000023">
    <property type="protein sequence ID" value="GAA4033389.1"/>
    <property type="molecule type" value="Genomic_DNA"/>
</dbReference>